<dbReference type="EMBL" id="FLRI01000199">
    <property type="protein sequence ID" value="SBT83758.1"/>
    <property type="molecule type" value="Genomic_DNA"/>
</dbReference>
<proteinExistence type="predicted"/>
<dbReference type="VEuPathDB" id="PlasmoDB:POWCR01_000126100"/>
<feature type="transmembrane region" description="Helical" evidence="1">
    <location>
        <begin position="279"/>
        <end position="298"/>
    </location>
</feature>
<keyword evidence="1" id="KW-0472">Membrane</keyword>
<keyword evidence="1" id="KW-0812">Transmembrane</keyword>
<dbReference type="Proteomes" id="UP000242942">
    <property type="component" value="Unassembled WGS sequence"/>
</dbReference>
<feature type="chain" id="PRO_5008915700" description="Pv-fam-d protein" evidence="2">
    <location>
        <begin position="22"/>
        <end position="318"/>
    </location>
</feature>
<keyword evidence="4" id="KW-1185">Reference proteome</keyword>
<feature type="transmembrane region" description="Helical" evidence="1">
    <location>
        <begin position="252"/>
        <end position="273"/>
    </location>
</feature>
<evidence type="ECO:0008006" key="5">
    <source>
        <dbReference type="Google" id="ProtNLM"/>
    </source>
</evidence>
<keyword evidence="1" id="KW-1133">Transmembrane helix</keyword>
<name>A0A1D3JDC3_PLAOA</name>
<organism evidence="3 4">
    <name type="scientific">Plasmodium ovale</name>
    <name type="common">malaria parasite P. ovale</name>
    <dbReference type="NCBI Taxonomy" id="36330"/>
    <lineage>
        <taxon>Eukaryota</taxon>
        <taxon>Sar</taxon>
        <taxon>Alveolata</taxon>
        <taxon>Apicomplexa</taxon>
        <taxon>Aconoidasida</taxon>
        <taxon>Haemosporida</taxon>
        <taxon>Plasmodiidae</taxon>
        <taxon>Plasmodium</taxon>
        <taxon>Plasmodium (Plasmodium)</taxon>
    </lineage>
</organism>
<evidence type="ECO:0000256" key="2">
    <source>
        <dbReference type="SAM" id="SignalP"/>
    </source>
</evidence>
<evidence type="ECO:0000313" key="3">
    <source>
        <dbReference type="EMBL" id="SBT83758.1"/>
    </source>
</evidence>
<reference evidence="3 4" key="1">
    <citation type="submission" date="2016-06" db="EMBL/GenBank/DDBJ databases">
        <authorList>
            <consortium name="Pathogen Informatics"/>
        </authorList>
    </citation>
    <scope>NUCLEOTIDE SEQUENCE [LARGE SCALE GENOMIC DNA]</scope>
    <source>
        <strain evidence="3">PocGH01</strain>
    </source>
</reference>
<gene>
    <name evidence="3" type="primary">PocGH01_00031200</name>
    <name evidence="3" type="ORF">POCGH01_00031200</name>
</gene>
<feature type="signal peptide" evidence="2">
    <location>
        <begin position="1"/>
        <end position="21"/>
    </location>
</feature>
<protein>
    <recommendedName>
        <fullName evidence="5">Pv-fam-d protein</fullName>
    </recommendedName>
</protein>
<keyword evidence="2" id="KW-0732">Signal</keyword>
<evidence type="ECO:0000313" key="4">
    <source>
        <dbReference type="Proteomes" id="UP000242942"/>
    </source>
</evidence>
<evidence type="ECO:0000256" key="1">
    <source>
        <dbReference type="SAM" id="Phobius"/>
    </source>
</evidence>
<sequence length="318" mass="38413">MTEKTNKILLCFNILILLCTALWKFQYSNELITFDYPLDGRVSRLLIGETDVHTLQRHPYLKEKKFQFINEDHTNFANEFNSLTQDEYFQYIYGTLKHNDFMERYNTLKPYDSFEKGYNSLDHIDYANYMDYIDDSYDYVDYDVYSDNNFHNDYYHYAQKLNSLEQANQYINETDIFINNDSYENYHEMLKDPFKKMYKPKKKFVYLRLIKFMKKLDRKYEAKMAKLIMRECKINYKDGNKLLKSNMIYFKVLFPALAPPLLIFISIFVFIVLGLPLGVFSSLMIFELSATLTAYKLSKFFSVYKKYKRNSRKKINKY</sequence>
<dbReference type="AlphaFoldDB" id="A0A1D3JDC3"/>
<dbReference type="VEuPathDB" id="PlasmoDB:PocGH01_00031200"/>
<dbReference type="OrthoDB" id="10363088at2759"/>
<accession>A0A1D3JDC3</accession>